<name>A0ABW3WLL5_9FLAO</name>
<dbReference type="EMBL" id="JBHTMV010000002">
    <property type="protein sequence ID" value="MFD1292568.1"/>
    <property type="molecule type" value="Genomic_DNA"/>
</dbReference>
<sequence length="164" mass="19111">MKIEHLEERINDYKVSIQTVVEKKIYWETTTKKLLLKTLNNVVQQYKIGWRVQELSWINTNEAVNITFDSFPPDLITKTNQLPTYQFIQGGALVFSQTYSGDVNVFILLPLPDIINEHESDADLATYPPHKLTEKIILEKIDEFLKKMIAWEVPTIKNKVGYLQ</sequence>
<comment type="caution">
    <text evidence="1">The sequence shown here is derived from an EMBL/GenBank/DDBJ whole genome shotgun (WGS) entry which is preliminary data.</text>
</comment>
<proteinExistence type="predicted"/>
<evidence type="ECO:0000313" key="1">
    <source>
        <dbReference type="EMBL" id="MFD1292568.1"/>
    </source>
</evidence>
<reference evidence="2" key="1">
    <citation type="journal article" date="2019" name="Int. J. Syst. Evol. Microbiol.">
        <title>The Global Catalogue of Microorganisms (GCM) 10K type strain sequencing project: providing services to taxonomists for standard genome sequencing and annotation.</title>
        <authorList>
            <consortium name="The Broad Institute Genomics Platform"/>
            <consortium name="The Broad Institute Genome Sequencing Center for Infectious Disease"/>
            <person name="Wu L."/>
            <person name="Ma J."/>
        </authorList>
    </citation>
    <scope>NUCLEOTIDE SEQUENCE [LARGE SCALE GENOMIC DNA]</scope>
    <source>
        <strain evidence="2">CCUG 62221</strain>
    </source>
</reference>
<accession>A0ABW3WLL5</accession>
<dbReference type="Proteomes" id="UP001597241">
    <property type="component" value="Unassembled WGS sequence"/>
</dbReference>
<gene>
    <name evidence="1" type="ORF">ACFQ5N_01860</name>
</gene>
<keyword evidence="2" id="KW-1185">Reference proteome</keyword>
<dbReference type="RefSeq" id="WP_386807236.1">
    <property type="nucleotide sequence ID" value="NZ_JBHTMV010000002.1"/>
</dbReference>
<evidence type="ECO:0000313" key="2">
    <source>
        <dbReference type="Proteomes" id="UP001597241"/>
    </source>
</evidence>
<protein>
    <submittedName>
        <fullName evidence="1">Uncharacterized protein</fullName>
    </submittedName>
</protein>
<organism evidence="1 2">
    <name type="scientific">Lutibacter holmesii</name>
    <dbReference type="NCBI Taxonomy" id="1137985"/>
    <lineage>
        <taxon>Bacteria</taxon>
        <taxon>Pseudomonadati</taxon>
        <taxon>Bacteroidota</taxon>
        <taxon>Flavobacteriia</taxon>
        <taxon>Flavobacteriales</taxon>
        <taxon>Flavobacteriaceae</taxon>
        <taxon>Lutibacter</taxon>
    </lineage>
</organism>